<dbReference type="Gene3D" id="1.20.1280.50">
    <property type="match status" value="1"/>
</dbReference>
<dbReference type="Pfam" id="PF08387">
    <property type="entry name" value="FBD"/>
    <property type="match status" value="1"/>
</dbReference>
<organism evidence="3">
    <name type="scientific">Manihot esculenta</name>
    <name type="common">Cassava</name>
    <name type="synonym">Jatropha manihot</name>
    <dbReference type="NCBI Taxonomy" id="3983"/>
    <lineage>
        <taxon>Eukaryota</taxon>
        <taxon>Viridiplantae</taxon>
        <taxon>Streptophyta</taxon>
        <taxon>Embryophyta</taxon>
        <taxon>Tracheophyta</taxon>
        <taxon>Spermatophyta</taxon>
        <taxon>Magnoliopsida</taxon>
        <taxon>eudicotyledons</taxon>
        <taxon>Gunneridae</taxon>
        <taxon>Pentapetalae</taxon>
        <taxon>rosids</taxon>
        <taxon>fabids</taxon>
        <taxon>Malpighiales</taxon>
        <taxon>Euphorbiaceae</taxon>
        <taxon>Crotonoideae</taxon>
        <taxon>Manihoteae</taxon>
        <taxon>Manihot</taxon>
    </lineage>
</organism>
<dbReference type="PANTHER" id="PTHR31293">
    <property type="entry name" value="RNI-LIKE SUPERFAMILY PROTEIN"/>
    <property type="match status" value="1"/>
</dbReference>
<dbReference type="SUPFAM" id="SSF52047">
    <property type="entry name" value="RNI-like"/>
    <property type="match status" value="1"/>
</dbReference>
<dbReference type="CDD" id="cd22160">
    <property type="entry name" value="F-box_AtFBL13-like"/>
    <property type="match status" value="1"/>
</dbReference>
<accession>A0A2C9W8G7</accession>
<dbReference type="Pfam" id="PF00646">
    <property type="entry name" value="F-box"/>
    <property type="match status" value="1"/>
</dbReference>
<dbReference type="InterPro" id="IPR001810">
    <property type="entry name" value="F-box_dom"/>
</dbReference>
<proteinExistence type="predicted"/>
<dbReference type="EMBL" id="CM004389">
    <property type="protein sequence ID" value="OAY55094.1"/>
    <property type="molecule type" value="Genomic_DNA"/>
</dbReference>
<gene>
    <name evidence="3" type="ORF">MANES_03G127400</name>
</gene>
<dbReference type="InterPro" id="IPR055294">
    <property type="entry name" value="FBL60-like"/>
</dbReference>
<dbReference type="AlphaFoldDB" id="A0A2C9W8G7"/>
<dbReference type="InterPro" id="IPR036047">
    <property type="entry name" value="F-box-like_dom_sf"/>
</dbReference>
<name>A0A2C9W8G7_MANES</name>
<sequence length="318" mass="37574">MDNDNLDMFSRLTSSLLVLIVSYLPFKEAARTSVLSKQWRNVWRETTYLEFDEKSFVNLEETDENQRIQRSFFFDFIRQFLANYPRTPIQKFSLTCSKPEGFLADIQNFVIFAISRNVKDLELDFSDPIWREEDDPKNHPAAVELPFQVYQHLGLESLKLISCNFDLSRFSNSTTLKGVSLVWVDMSLASIEILLLRFPFLESLSLKKCWNIHHVEITDYEPPFELNPSEFWSEEIWVQMCMKKSLKVINVKGFKGTPNELYILRYIIMCARKLRKVNFYVFDGDDLEEIWEKFCYLRQVPSSSKNLKTHIQLISMDT</sequence>
<dbReference type="SUPFAM" id="SSF81383">
    <property type="entry name" value="F-box domain"/>
    <property type="match status" value="1"/>
</dbReference>
<dbReference type="InterPro" id="IPR006566">
    <property type="entry name" value="FBD"/>
</dbReference>
<reference evidence="3" key="1">
    <citation type="submission" date="2016-02" db="EMBL/GenBank/DDBJ databases">
        <title>WGS assembly of Manihot esculenta.</title>
        <authorList>
            <person name="Bredeson J.V."/>
            <person name="Prochnik S.E."/>
            <person name="Lyons J.B."/>
            <person name="Schmutz J."/>
            <person name="Grimwood J."/>
            <person name="Vrebalov J."/>
            <person name="Bart R.S."/>
            <person name="Amuge T."/>
            <person name="Ferguson M.E."/>
            <person name="Green R."/>
            <person name="Putnam N."/>
            <person name="Stites J."/>
            <person name="Rounsley S."/>
            <person name="Rokhsar D.S."/>
        </authorList>
    </citation>
    <scope>NUCLEOTIDE SEQUENCE [LARGE SCALE GENOMIC DNA]</scope>
    <source>
        <tissue evidence="3">Leaf</tissue>
    </source>
</reference>
<evidence type="ECO:0000259" key="2">
    <source>
        <dbReference type="Pfam" id="PF08387"/>
    </source>
</evidence>
<protein>
    <submittedName>
        <fullName evidence="3">Uncharacterized protein</fullName>
    </submittedName>
</protein>
<feature type="domain" description="F-box" evidence="1">
    <location>
        <begin position="9"/>
        <end position="44"/>
    </location>
</feature>
<dbReference type="STRING" id="3983.A0A2C9W8G7"/>
<feature type="domain" description="FBD" evidence="2">
    <location>
        <begin position="241"/>
        <end position="279"/>
    </location>
</feature>
<evidence type="ECO:0000259" key="1">
    <source>
        <dbReference type="Pfam" id="PF00646"/>
    </source>
</evidence>
<dbReference type="PANTHER" id="PTHR31293:SF16">
    <property type="entry name" value="RNI-LIKE SUPERFAMILY PROTEIN"/>
    <property type="match status" value="1"/>
</dbReference>
<evidence type="ECO:0000313" key="3">
    <source>
        <dbReference type="EMBL" id="OAY55094.1"/>
    </source>
</evidence>
<dbReference type="InterPro" id="IPR053781">
    <property type="entry name" value="F-box_AtFBL13-like"/>
</dbReference>